<evidence type="ECO:0000313" key="2">
    <source>
        <dbReference type="Proteomes" id="UP000241848"/>
    </source>
</evidence>
<proteinExistence type="predicted"/>
<dbReference type="AlphaFoldDB" id="A0A2T2WCL9"/>
<dbReference type="Proteomes" id="UP000241848">
    <property type="component" value="Unassembled WGS sequence"/>
</dbReference>
<comment type="caution">
    <text evidence="1">The sequence shown here is derived from an EMBL/GenBank/DDBJ whole genome shotgun (WGS) entry which is preliminary data.</text>
</comment>
<dbReference type="EMBL" id="PXYV01000104">
    <property type="protein sequence ID" value="PSR19970.1"/>
    <property type="molecule type" value="Genomic_DNA"/>
</dbReference>
<name>A0A2T2WCL9_9FIRM</name>
<gene>
    <name evidence="1" type="ORF">C7B45_17295</name>
</gene>
<organism evidence="1 2">
    <name type="scientific">Sulfobacillus acidophilus</name>
    <dbReference type="NCBI Taxonomy" id="53633"/>
    <lineage>
        <taxon>Bacteria</taxon>
        <taxon>Bacillati</taxon>
        <taxon>Bacillota</taxon>
        <taxon>Clostridia</taxon>
        <taxon>Eubacteriales</taxon>
        <taxon>Clostridiales Family XVII. Incertae Sedis</taxon>
        <taxon>Sulfobacillus</taxon>
    </lineage>
</organism>
<protein>
    <submittedName>
        <fullName evidence="1">Uncharacterized protein</fullName>
    </submittedName>
</protein>
<reference evidence="1 2" key="1">
    <citation type="journal article" date="2014" name="BMC Genomics">
        <title>Comparison of environmental and isolate Sulfobacillus genomes reveals diverse carbon, sulfur, nitrogen, and hydrogen metabolisms.</title>
        <authorList>
            <person name="Justice N.B."/>
            <person name="Norman A."/>
            <person name="Brown C.T."/>
            <person name="Singh A."/>
            <person name="Thomas B.C."/>
            <person name="Banfield J.F."/>
        </authorList>
    </citation>
    <scope>NUCLEOTIDE SEQUENCE [LARGE SCALE GENOMIC DNA]</scope>
    <source>
        <strain evidence="1">AMDSBA3</strain>
    </source>
</reference>
<sequence length="140" mass="15858">MAFIRWSGHCAQRLMAEYREGRSHQICLANLRGAYAVPVTLRADIRERYPRRIMDGAAIDYSLAAGPPGPARSVPNSSPDARRTWVAWFMVPSEAWPRQATAVLSELLATAPVYHRVWTLVHPFHTLLTRRRGQALPAWI</sequence>
<evidence type="ECO:0000313" key="1">
    <source>
        <dbReference type="EMBL" id="PSR19970.1"/>
    </source>
</evidence>
<accession>A0A2T2WCL9</accession>